<keyword evidence="1" id="KW-0560">Oxidoreductase</keyword>
<dbReference type="Pfam" id="PF03807">
    <property type="entry name" value="F420_oxidored"/>
    <property type="match status" value="1"/>
</dbReference>
<dbReference type="InterPro" id="IPR051267">
    <property type="entry name" value="STEAP_metalloreductase"/>
</dbReference>
<dbReference type="Gene3D" id="3.40.50.720">
    <property type="entry name" value="NAD(P)-binding Rossmann-like Domain"/>
    <property type="match status" value="1"/>
</dbReference>
<protein>
    <recommendedName>
        <fullName evidence="2">Pyrroline-5-carboxylate reductase catalytic N-terminal domain-containing protein</fullName>
    </recommendedName>
</protein>
<dbReference type="GO" id="GO:0016491">
    <property type="term" value="F:oxidoreductase activity"/>
    <property type="evidence" value="ECO:0007669"/>
    <property type="project" value="UniProtKB-KW"/>
</dbReference>
<sequence>MNKRNPVHPGLFASVWLLFSSMFGAVVLSTALADTIGVIGTGRVGGALGPRFADLGYTVVYGSRDPRSDKVQQLVARSGDSASAASQREAAQQADIILLAVPWRAAEQVVKSLGDLDGKIIMDAVNPLQRADDGLLEMGVDTS</sequence>
<proteinExistence type="predicted"/>
<dbReference type="InterPro" id="IPR028939">
    <property type="entry name" value="P5C_Rdtase_cat_N"/>
</dbReference>
<dbReference type="PANTHER" id="PTHR14239:SF10">
    <property type="entry name" value="REDUCTASE"/>
    <property type="match status" value="1"/>
</dbReference>
<dbReference type="InterPro" id="IPR036291">
    <property type="entry name" value="NAD(P)-bd_dom_sf"/>
</dbReference>
<evidence type="ECO:0000256" key="1">
    <source>
        <dbReference type="ARBA" id="ARBA00023002"/>
    </source>
</evidence>
<dbReference type="PANTHER" id="PTHR14239">
    <property type="entry name" value="DUDULIN-RELATED"/>
    <property type="match status" value="1"/>
</dbReference>
<evidence type="ECO:0000259" key="2">
    <source>
        <dbReference type="Pfam" id="PF03807"/>
    </source>
</evidence>
<gene>
    <name evidence="3" type="ORF">METZ01_LOCUS314399</name>
</gene>
<reference evidence="3" key="1">
    <citation type="submission" date="2018-05" db="EMBL/GenBank/DDBJ databases">
        <authorList>
            <person name="Lanie J.A."/>
            <person name="Ng W.-L."/>
            <person name="Kazmierczak K.M."/>
            <person name="Andrzejewski T.M."/>
            <person name="Davidsen T.M."/>
            <person name="Wayne K.J."/>
            <person name="Tettelin H."/>
            <person name="Glass J.I."/>
            <person name="Rusch D."/>
            <person name="Podicherti R."/>
            <person name="Tsui H.-C.T."/>
            <person name="Winkler M.E."/>
        </authorList>
    </citation>
    <scope>NUCLEOTIDE SEQUENCE</scope>
</reference>
<feature type="domain" description="Pyrroline-5-carboxylate reductase catalytic N-terminal" evidence="2">
    <location>
        <begin position="35"/>
        <end position="127"/>
    </location>
</feature>
<feature type="non-terminal residue" evidence="3">
    <location>
        <position position="143"/>
    </location>
</feature>
<name>A0A382NMK7_9ZZZZ</name>
<dbReference type="SUPFAM" id="SSF51735">
    <property type="entry name" value="NAD(P)-binding Rossmann-fold domains"/>
    <property type="match status" value="1"/>
</dbReference>
<dbReference type="EMBL" id="UINC01101037">
    <property type="protein sequence ID" value="SVC61545.1"/>
    <property type="molecule type" value="Genomic_DNA"/>
</dbReference>
<accession>A0A382NMK7</accession>
<organism evidence="3">
    <name type="scientific">marine metagenome</name>
    <dbReference type="NCBI Taxonomy" id="408172"/>
    <lineage>
        <taxon>unclassified sequences</taxon>
        <taxon>metagenomes</taxon>
        <taxon>ecological metagenomes</taxon>
    </lineage>
</organism>
<evidence type="ECO:0000313" key="3">
    <source>
        <dbReference type="EMBL" id="SVC61545.1"/>
    </source>
</evidence>
<dbReference type="AlphaFoldDB" id="A0A382NMK7"/>